<evidence type="ECO:0000256" key="4">
    <source>
        <dbReference type="ARBA" id="ARBA00022801"/>
    </source>
</evidence>
<dbReference type="InterPro" id="IPR001223">
    <property type="entry name" value="Glyco_hydro18_cat"/>
</dbReference>
<organism evidence="12">
    <name type="scientific">Littorina littorea</name>
    <name type="common">Common periwinkle</name>
    <dbReference type="NCBI Taxonomy" id="31216"/>
    <lineage>
        <taxon>Eukaryota</taxon>
        <taxon>Metazoa</taxon>
        <taxon>Spiralia</taxon>
        <taxon>Lophotrochozoa</taxon>
        <taxon>Mollusca</taxon>
        <taxon>Gastropoda</taxon>
        <taxon>Caenogastropoda</taxon>
        <taxon>Littorinimorpha</taxon>
        <taxon>Littorinoidea</taxon>
        <taxon>Littorinidae</taxon>
        <taxon>Littorina</taxon>
    </lineage>
</organism>
<dbReference type="InterPro" id="IPR017853">
    <property type="entry name" value="GH"/>
</dbReference>
<accession>A0A0A7RVS6</accession>
<dbReference type="Gene3D" id="3.10.50.10">
    <property type="match status" value="1"/>
</dbReference>
<reference evidence="12" key="1">
    <citation type="journal article" date="2015" name="Dev. Comp. Immunol.">
        <title>Lectin-like molecules in transcriptome of Littorina littorea hemocytes.</title>
        <authorList>
            <person name="Gorbushin A.M."/>
            <person name="Borisova E.A."/>
        </authorList>
    </citation>
    <scope>NUCLEOTIDE SEQUENCE</scope>
</reference>
<dbReference type="FunFam" id="3.10.50.10:FF:000006">
    <property type="entry name" value="Chitobiase, di-N-acetyl"/>
    <property type="match status" value="1"/>
</dbReference>
<sequence>MNSVLCIIFFFTLALQVANCACPCSDPSLCNTITDTTRKEIYVFSLQNKASSWHKFDWQKVTSVVSVGYISTDLMCLAHKHDARVIVIANYKVSDLTNPALRTQWVKKQLSLVRDNYYDGINIDFEEPILKNESDVREAYTALVKEAYQIFKQSNAHYQVSVDVAWSPNCIDLRCYDNKRLADNTDFLFVMAYDEQSQIFGDCIALANSPYNKTMQGLDGYLNLGIKPDQLVLGVPWYGYAYPCLSLSQDNVCSIKHVPFRGVGCSDAAGHQIDYRVIYPLLVNHSSGGRHWDEAARSPFFNYKDTTTGQMNQVRYDDPESLKVKYSAAQSFGLRGVGTWNIDCLDYSDAPYAAEQTQKMFDAFPTYPRHSWK</sequence>
<dbReference type="SMART" id="SM00636">
    <property type="entry name" value="Glyco_18"/>
    <property type="match status" value="1"/>
</dbReference>
<dbReference type="GO" id="GO:0030246">
    <property type="term" value="F:carbohydrate binding"/>
    <property type="evidence" value="ECO:0007669"/>
    <property type="project" value="UniProtKB-KW"/>
</dbReference>
<dbReference type="InterPro" id="IPR029070">
    <property type="entry name" value="Chitinase_insertion_sf"/>
</dbReference>
<comment type="function">
    <text evidence="8">Involved in the degradation of asparagine-linked glycoproteins. Hydrolyze of N-acetyl-beta-D-glucosamine (1-4)N-acetylglucosamine chitobiose core from the reducing end of the bond, it requires prior cleavage by glycosylasparaginase.</text>
</comment>
<dbReference type="FunFam" id="3.20.20.80:FF:000250">
    <property type="entry name" value="Probable di-N-acetylchitobiase 1"/>
    <property type="match status" value="1"/>
</dbReference>
<feature type="chain" id="PRO_5002033128" description="Di-N-acetylchitobiase" evidence="10">
    <location>
        <begin position="21"/>
        <end position="373"/>
    </location>
</feature>
<dbReference type="PROSITE" id="PS51910">
    <property type="entry name" value="GH18_2"/>
    <property type="match status" value="1"/>
</dbReference>
<dbReference type="GO" id="GO:0009313">
    <property type="term" value="P:oligosaccharide catabolic process"/>
    <property type="evidence" value="ECO:0007669"/>
    <property type="project" value="TreeGrafter"/>
</dbReference>
<keyword evidence="6" id="KW-0458">Lysosome</keyword>
<dbReference type="EMBL" id="KM892413">
    <property type="protein sequence ID" value="AJA37827.1"/>
    <property type="molecule type" value="mRNA"/>
</dbReference>
<dbReference type="AlphaFoldDB" id="A0A0A7RVS6"/>
<dbReference type="InterPro" id="IPR011583">
    <property type="entry name" value="Chitinase_II/V-like_cat"/>
</dbReference>
<dbReference type="GO" id="GO:0005764">
    <property type="term" value="C:lysosome"/>
    <property type="evidence" value="ECO:0007669"/>
    <property type="project" value="UniProtKB-SubCell"/>
</dbReference>
<keyword evidence="5" id="KW-0325">Glycoprotein</keyword>
<evidence type="ECO:0000256" key="8">
    <source>
        <dbReference type="ARBA" id="ARBA00055477"/>
    </source>
</evidence>
<dbReference type="GO" id="GO:0008061">
    <property type="term" value="F:chitin binding"/>
    <property type="evidence" value="ECO:0007669"/>
    <property type="project" value="InterPro"/>
</dbReference>
<evidence type="ECO:0000256" key="9">
    <source>
        <dbReference type="ARBA" id="ARBA00074174"/>
    </source>
</evidence>
<evidence type="ECO:0000256" key="10">
    <source>
        <dbReference type="SAM" id="SignalP"/>
    </source>
</evidence>
<gene>
    <name evidence="12" type="primary">CLP-3</name>
</gene>
<evidence type="ECO:0000256" key="1">
    <source>
        <dbReference type="ARBA" id="ARBA00004371"/>
    </source>
</evidence>
<feature type="domain" description="GH18" evidence="11">
    <location>
        <begin position="1"/>
        <end position="367"/>
    </location>
</feature>
<dbReference type="Gene3D" id="3.20.20.80">
    <property type="entry name" value="Glycosidases"/>
    <property type="match status" value="1"/>
</dbReference>
<dbReference type="PANTHER" id="PTHR46290:SF1">
    <property type="entry name" value="DI-N-ACETYLCHITOBIASE"/>
    <property type="match status" value="1"/>
</dbReference>
<comment type="subcellular location">
    <subcellularLocation>
        <location evidence="1">Lysosome</location>
    </subcellularLocation>
</comment>
<dbReference type="SUPFAM" id="SSF51445">
    <property type="entry name" value="(Trans)glycosidases"/>
    <property type="match status" value="1"/>
</dbReference>
<evidence type="ECO:0000259" key="11">
    <source>
        <dbReference type="PROSITE" id="PS51910"/>
    </source>
</evidence>
<keyword evidence="7" id="KW-0326">Glycosidase</keyword>
<name>A0A0A7RVS6_LITLI</name>
<evidence type="ECO:0000256" key="6">
    <source>
        <dbReference type="ARBA" id="ARBA00023228"/>
    </source>
</evidence>
<dbReference type="Pfam" id="PF00704">
    <property type="entry name" value="Glyco_hydro_18"/>
    <property type="match status" value="1"/>
</dbReference>
<proteinExistence type="evidence at transcript level"/>
<evidence type="ECO:0000313" key="12">
    <source>
        <dbReference type="EMBL" id="AJA37827.1"/>
    </source>
</evidence>
<dbReference type="InterPro" id="IPR051887">
    <property type="entry name" value="GH18_Domain-Containing"/>
</dbReference>
<keyword evidence="3 10" id="KW-0732">Signal</keyword>
<dbReference type="GO" id="GO:0016798">
    <property type="term" value="F:hydrolase activity, acting on glycosyl bonds"/>
    <property type="evidence" value="ECO:0007669"/>
    <property type="project" value="UniProtKB-KW"/>
</dbReference>
<feature type="signal peptide" evidence="10">
    <location>
        <begin position="1"/>
        <end position="20"/>
    </location>
</feature>
<evidence type="ECO:0000256" key="5">
    <source>
        <dbReference type="ARBA" id="ARBA00023180"/>
    </source>
</evidence>
<comment type="similarity">
    <text evidence="2">Belongs to the glycosyl hydrolase 18 family.</text>
</comment>
<keyword evidence="4" id="KW-0378">Hydrolase</keyword>
<evidence type="ECO:0000256" key="3">
    <source>
        <dbReference type="ARBA" id="ARBA00022729"/>
    </source>
</evidence>
<evidence type="ECO:0000256" key="7">
    <source>
        <dbReference type="ARBA" id="ARBA00023295"/>
    </source>
</evidence>
<evidence type="ECO:0000256" key="2">
    <source>
        <dbReference type="ARBA" id="ARBA00009336"/>
    </source>
</evidence>
<keyword evidence="12" id="KW-0430">Lectin</keyword>
<dbReference type="PANTHER" id="PTHR46290">
    <property type="entry name" value="DI-N-ACETYLCHITOBIASE"/>
    <property type="match status" value="1"/>
</dbReference>
<protein>
    <recommendedName>
        <fullName evidence="9">Di-N-acetylchitobiase</fullName>
    </recommendedName>
</protein>
<dbReference type="GO" id="GO:0005615">
    <property type="term" value="C:extracellular space"/>
    <property type="evidence" value="ECO:0007669"/>
    <property type="project" value="TreeGrafter"/>
</dbReference>